<dbReference type="eggNOG" id="KOG0032">
    <property type="taxonomic scope" value="Eukaryota"/>
</dbReference>
<proteinExistence type="inferred from homology"/>
<evidence type="ECO:0000313" key="18">
    <source>
        <dbReference type="Proteomes" id="UP000009168"/>
    </source>
</evidence>
<dbReference type="SMART" id="SM00220">
    <property type="entry name" value="S_TKc"/>
    <property type="match status" value="1"/>
</dbReference>
<dbReference type="Pfam" id="PF00069">
    <property type="entry name" value="Pkinase"/>
    <property type="match status" value="1"/>
</dbReference>
<dbReference type="Proteomes" id="UP000009168">
    <property type="component" value="Unassembled WGS sequence"/>
</dbReference>
<dbReference type="EC" id="2.7.11.1" evidence="2"/>
<keyword evidence="4" id="KW-0808">Transferase</keyword>
<evidence type="ECO:0000256" key="12">
    <source>
        <dbReference type="ARBA" id="ARBA00047899"/>
    </source>
</evidence>
<comment type="catalytic activity">
    <reaction evidence="12">
        <text>L-threonyl-[protein] + ATP = O-phospho-L-threonyl-[protein] + ADP + H(+)</text>
        <dbReference type="Rhea" id="RHEA:46608"/>
        <dbReference type="Rhea" id="RHEA-COMP:11060"/>
        <dbReference type="Rhea" id="RHEA-COMP:11605"/>
        <dbReference type="ChEBI" id="CHEBI:15378"/>
        <dbReference type="ChEBI" id="CHEBI:30013"/>
        <dbReference type="ChEBI" id="CHEBI:30616"/>
        <dbReference type="ChEBI" id="CHEBI:61977"/>
        <dbReference type="ChEBI" id="CHEBI:456216"/>
        <dbReference type="EC" id="2.7.11.1"/>
    </reaction>
</comment>
<comment type="catalytic activity">
    <reaction evidence="13">
        <text>L-seryl-[protein] + ATP = O-phospho-L-seryl-[protein] + ADP + H(+)</text>
        <dbReference type="Rhea" id="RHEA:17989"/>
        <dbReference type="Rhea" id="RHEA-COMP:9863"/>
        <dbReference type="Rhea" id="RHEA-COMP:11604"/>
        <dbReference type="ChEBI" id="CHEBI:15378"/>
        <dbReference type="ChEBI" id="CHEBI:29999"/>
        <dbReference type="ChEBI" id="CHEBI:30616"/>
        <dbReference type="ChEBI" id="CHEBI:83421"/>
        <dbReference type="ChEBI" id="CHEBI:456216"/>
        <dbReference type="EC" id="2.7.11.1"/>
    </reaction>
</comment>
<evidence type="ECO:0000256" key="1">
    <source>
        <dbReference type="ARBA" id="ARBA00001946"/>
    </source>
</evidence>
<evidence type="ECO:0000256" key="11">
    <source>
        <dbReference type="ARBA" id="ARBA00024334"/>
    </source>
</evidence>
<dbReference type="EMBL" id="GG662845">
    <property type="protein sequence ID" value="EAR87956.3"/>
    <property type="molecule type" value="Genomic_DNA"/>
</dbReference>
<dbReference type="PROSITE" id="PS00107">
    <property type="entry name" value="PROTEIN_KINASE_ATP"/>
    <property type="match status" value="1"/>
</dbReference>
<dbReference type="FunFam" id="3.30.200.20:FF:000315">
    <property type="entry name" value="Calcium-dependent protein kinase 3"/>
    <property type="match status" value="1"/>
</dbReference>
<evidence type="ECO:0000256" key="3">
    <source>
        <dbReference type="ARBA" id="ARBA00022527"/>
    </source>
</evidence>
<feature type="binding site" evidence="14">
    <location>
        <position position="44"/>
    </location>
    <ligand>
        <name>ATP</name>
        <dbReference type="ChEBI" id="CHEBI:30616"/>
    </ligand>
</feature>
<dbReference type="PROSITE" id="PS00108">
    <property type="entry name" value="PROTEIN_KINASE_ST"/>
    <property type="match status" value="1"/>
</dbReference>
<accession>Q22S16</accession>
<dbReference type="Gene3D" id="3.30.200.20">
    <property type="entry name" value="Phosphorylase Kinase, domain 1"/>
    <property type="match status" value="1"/>
</dbReference>
<feature type="domain" description="Protein kinase" evidence="16">
    <location>
        <begin position="15"/>
        <end position="271"/>
    </location>
</feature>
<evidence type="ECO:0000256" key="13">
    <source>
        <dbReference type="ARBA" id="ARBA00048679"/>
    </source>
</evidence>
<dbReference type="SUPFAM" id="SSF56112">
    <property type="entry name" value="Protein kinase-like (PK-like)"/>
    <property type="match status" value="1"/>
</dbReference>
<evidence type="ECO:0000256" key="15">
    <source>
        <dbReference type="RuleBase" id="RU000304"/>
    </source>
</evidence>
<comment type="cofactor">
    <cofactor evidence="1">
        <name>Mg(2+)</name>
        <dbReference type="ChEBI" id="CHEBI:18420"/>
    </cofactor>
</comment>
<reference evidence="18" key="1">
    <citation type="journal article" date="2006" name="PLoS Biol.">
        <title>Macronuclear genome sequence of the ciliate Tetrahymena thermophila, a model eukaryote.</title>
        <authorList>
            <person name="Eisen J.A."/>
            <person name="Coyne R.S."/>
            <person name="Wu M."/>
            <person name="Wu D."/>
            <person name="Thiagarajan M."/>
            <person name="Wortman J.R."/>
            <person name="Badger J.H."/>
            <person name="Ren Q."/>
            <person name="Amedeo P."/>
            <person name="Jones K.M."/>
            <person name="Tallon L.J."/>
            <person name="Delcher A.L."/>
            <person name="Salzberg S.L."/>
            <person name="Silva J.C."/>
            <person name="Haas B.J."/>
            <person name="Majoros W.H."/>
            <person name="Farzad M."/>
            <person name="Carlton J.M."/>
            <person name="Smith R.K. Jr."/>
            <person name="Garg J."/>
            <person name="Pearlman R.E."/>
            <person name="Karrer K.M."/>
            <person name="Sun L."/>
            <person name="Manning G."/>
            <person name="Elde N.C."/>
            <person name="Turkewitz A.P."/>
            <person name="Asai D.J."/>
            <person name="Wilkes D.E."/>
            <person name="Wang Y."/>
            <person name="Cai H."/>
            <person name="Collins K."/>
            <person name="Stewart B.A."/>
            <person name="Lee S.R."/>
            <person name="Wilamowska K."/>
            <person name="Weinberg Z."/>
            <person name="Ruzzo W.L."/>
            <person name="Wloga D."/>
            <person name="Gaertig J."/>
            <person name="Frankel J."/>
            <person name="Tsao C.-C."/>
            <person name="Gorovsky M.A."/>
            <person name="Keeling P.J."/>
            <person name="Waller R.F."/>
            <person name="Patron N.J."/>
            <person name="Cherry J.M."/>
            <person name="Stover N.A."/>
            <person name="Krieger C.J."/>
            <person name="del Toro C."/>
            <person name="Ryder H.F."/>
            <person name="Williamson S.C."/>
            <person name="Barbeau R.A."/>
            <person name="Hamilton E.P."/>
            <person name="Orias E."/>
        </authorList>
    </citation>
    <scope>NUCLEOTIDE SEQUENCE [LARGE SCALE GENOMIC DNA]</scope>
    <source>
        <strain evidence="18">SB210</strain>
    </source>
</reference>
<dbReference type="InParanoid" id="Q22S16"/>
<keyword evidence="5" id="KW-0479">Metal-binding</keyword>
<dbReference type="InterPro" id="IPR008271">
    <property type="entry name" value="Ser/Thr_kinase_AS"/>
</dbReference>
<dbReference type="OrthoDB" id="193931at2759"/>
<dbReference type="GO" id="GO:0004674">
    <property type="term" value="F:protein serine/threonine kinase activity"/>
    <property type="evidence" value="ECO:0007669"/>
    <property type="project" value="UniProtKB-KW"/>
</dbReference>
<evidence type="ECO:0000256" key="7">
    <source>
        <dbReference type="ARBA" id="ARBA00022741"/>
    </source>
</evidence>
<evidence type="ECO:0000259" key="16">
    <source>
        <dbReference type="PROSITE" id="PS50011"/>
    </source>
</evidence>
<evidence type="ECO:0000256" key="4">
    <source>
        <dbReference type="ARBA" id="ARBA00022679"/>
    </source>
</evidence>
<keyword evidence="10 14" id="KW-0067">ATP-binding</keyword>
<evidence type="ECO:0000256" key="14">
    <source>
        <dbReference type="PROSITE-ProRule" id="PRU10141"/>
    </source>
</evidence>
<dbReference type="PROSITE" id="PS50011">
    <property type="entry name" value="PROTEIN_KINASE_DOM"/>
    <property type="match status" value="1"/>
</dbReference>
<dbReference type="GeneID" id="7831432"/>
<evidence type="ECO:0000256" key="2">
    <source>
        <dbReference type="ARBA" id="ARBA00012513"/>
    </source>
</evidence>
<dbReference type="FunFam" id="1.10.510.10:FF:000026">
    <property type="entry name" value="Calcium/calmodulin-dependent protein kinase type 1"/>
    <property type="match status" value="1"/>
</dbReference>
<evidence type="ECO:0000256" key="10">
    <source>
        <dbReference type="ARBA" id="ARBA00022840"/>
    </source>
</evidence>
<organism evidence="17 18">
    <name type="scientific">Tetrahymena thermophila (strain SB210)</name>
    <dbReference type="NCBI Taxonomy" id="312017"/>
    <lineage>
        <taxon>Eukaryota</taxon>
        <taxon>Sar</taxon>
        <taxon>Alveolata</taxon>
        <taxon>Ciliophora</taxon>
        <taxon>Intramacronucleata</taxon>
        <taxon>Oligohymenophorea</taxon>
        <taxon>Hymenostomatida</taxon>
        <taxon>Tetrahymenina</taxon>
        <taxon>Tetrahymenidae</taxon>
        <taxon>Tetrahymena</taxon>
    </lineage>
</organism>
<dbReference type="InterPro" id="IPR011009">
    <property type="entry name" value="Kinase-like_dom_sf"/>
</dbReference>
<protein>
    <recommendedName>
        <fullName evidence="2">non-specific serine/threonine protein kinase</fullName>
        <ecNumber evidence="2">2.7.11.1</ecNumber>
    </recommendedName>
</protein>
<dbReference type="RefSeq" id="XP_001008201.3">
    <property type="nucleotide sequence ID" value="XM_001008201.3"/>
</dbReference>
<dbReference type="CDD" id="cd05117">
    <property type="entry name" value="STKc_CAMK"/>
    <property type="match status" value="1"/>
</dbReference>
<sequence>MQNDFYKTKNIKEDFKFDKVLGEGSFAVVHKCIRKENNEEVAVKVIDKANLEHDDQLALETECEIMANIDHPNIVKCTCVYDEKSKFYMVMELMTGGELFDRIVEKEFYSEKEACDVIKPIVDAINYCHKMGIAHRDLKPENLLYTSPDPDATIKISDFGLAKVISDELMTTACGTPSYIAPEILEGKGYTFAVDYWSIGVILYVLLCGFPPFYEDTNEKLFAMIKKGQFEFPSPQWDPISNQAKDLIKNLLKVDPKQRYNAEQILNHAWIKDGGASRKHLPDSLEALRQFNARRRLRRAQFSVLATTRLKHLIMNK</sequence>
<evidence type="ECO:0000256" key="9">
    <source>
        <dbReference type="ARBA" id="ARBA00022837"/>
    </source>
</evidence>
<dbReference type="InterPro" id="IPR017441">
    <property type="entry name" value="Protein_kinase_ATP_BS"/>
</dbReference>
<keyword evidence="3 15" id="KW-0723">Serine/threonine-protein kinase</keyword>
<dbReference type="Gene3D" id="1.10.510.10">
    <property type="entry name" value="Transferase(Phosphotransferase) domain 1"/>
    <property type="match status" value="1"/>
</dbReference>
<keyword evidence="18" id="KW-1185">Reference proteome</keyword>
<dbReference type="GO" id="GO:0005524">
    <property type="term" value="F:ATP binding"/>
    <property type="evidence" value="ECO:0007669"/>
    <property type="project" value="UniProtKB-UniRule"/>
</dbReference>
<dbReference type="HOGENOM" id="CLU_000288_63_0_1"/>
<keyword evidence="9" id="KW-0106">Calcium</keyword>
<evidence type="ECO:0000313" key="17">
    <source>
        <dbReference type="EMBL" id="EAR87956.3"/>
    </source>
</evidence>
<keyword evidence="6" id="KW-0677">Repeat</keyword>
<dbReference type="PANTHER" id="PTHR24347">
    <property type="entry name" value="SERINE/THREONINE-PROTEIN KINASE"/>
    <property type="match status" value="1"/>
</dbReference>
<name>Q22S16_TETTS</name>
<dbReference type="InterPro" id="IPR000719">
    <property type="entry name" value="Prot_kinase_dom"/>
</dbReference>
<dbReference type="GO" id="GO:0046872">
    <property type="term" value="F:metal ion binding"/>
    <property type="evidence" value="ECO:0007669"/>
    <property type="project" value="UniProtKB-KW"/>
</dbReference>
<dbReference type="AlphaFoldDB" id="Q22S16"/>
<evidence type="ECO:0000256" key="8">
    <source>
        <dbReference type="ARBA" id="ARBA00022777"/>
    </source>
</evidence>
<gene>
    <name evidence="17" type="ORF">TTHERM_00011220</name>
</gene>
<comment type="similarity">
    <text evidence="11">Belongs to the protein kinase superfamily. Ser/Thr protein kinase family. CDPK subfamily.</text>
</comment>
<evidence type="ECO:0000256" key="5">
    <source>
        <dbReference type="ARBA" id="ARBA00022723"/>
    </source>
</evidence>
<keyword evidence="7 14" id="KW-0547">Nucleotide-binding</keyword>
<evidence type="ECO:0000256" key="6">
    <source>
        <dbReference type="ARBA" id="ARBA00022737"/>
    </source>
</evidence>
<dbReference type="PIRSF" id="PIRSF000654">
    <property type="entry name" value="Integrin-linked_kinase"/>
    <property type="match status" value="1"/>
</dbReference>
<keyword evidence="8 17" id="KW-0418">Kinase</keyword>
<dbReference type="KEGG" id="tet:TTHERM_00011220"/>